<dbReference type="EMBL" id="CP001616">
    <property type="protein sequence ID" value="ACQ92458.1"/>
    <property type="molecule type" value="Genomic_DNA"/>
</dbReference>
<accession>C4LBX9</accession>
<dbReference type="AlphaFoldDB" id="C4LBX9"/>
<gene>
    <name evidence="4" type="ordered locus">Tola_0830</name>
</gene>
<dbReference type="STRING" id="595494.Tola_0830"/>
<dbReference type="KEGG" id="tau:Tola_0830"/>
<dbReference type="SUPFAM" id="SSF118196">
    <property type="entry name" value="YaeB-like"/>
    <property type="match status" value="1"/>
</dbReference>
<evidence type="ECO:0000313" key="5">
    <source>
        <dbReference type="Proteomes" id="UP000009073"/>
    </source>
</evidence>
<evidence type="ECO:0000259" key="3">
    <source>
        <dbReference type="PROSITE" id="PS51668"/>
    </source>
</evidence>
<dbReference type="GO" id="GO:0089715">
    <property type="term" value="F:tRNA (L-threonylcarbamoyladenosine(37)-C2) methyltransferase activity"/>
    <property type="evidence" value="ECO:0007669"/>
    <property type="project" value="TreeGrafter"/>
</dbReference>
<dbReference type="InterPro" id="IPR040372">
    <property type="entry name" value="YaeB-like"/>
</dbReference>
<reference evidence="5" key="1">
    <citation type="submission" date="2009-05" db="EMBL/GenBank/DDBJ databases">
        <title>Complete sequence of Tolumonas auensis DSM 9187.</title>
        <authorList>
            <consortium name="US DOE Joint Genome Institute"/>
            <person name="Lucas S."/>
            <person name="Copeland A."/>
            <person name="Lapidus A."/>
            <person name="Glavina del Rio T."/>
            <person name="Tice H."/>
            <person name="Bruce D."/>
            <person name="Goodwin L."/>
            <person name="Pitluck S."/>
            <person name="Chertkov O."/>
            <person name="Brettin T."/>
            <person name="Detter J.C."/>
            <person name="Han C."/>
            <person name="Larimer F."/>
            <person name="Land M."/>
            <person name="Hauser L."/>
            <person name="Kyrpides N."/>
            <person name="Mikhailova N."/>
            <person name="Spring S."/>
            <person name="Beller H."/>
        </authorList>
    </citation>
    <scope>NUCLEOTIDE SEQUENCE [LARGE SCALE GENOMIC DNA]</scope>
    <source>
        <strain evidence="5">DSM 9187 / TA4</strain>
    </source>
</reference>
<comment type="similarity">
    <text evidence="2">Belongs to the tRNA methyltransferase O family.</text>
</comment>
<dbReference type="HOGENOM" id="CLU_013458_3_0_6"/>
<organism evidence="4 5">
    <name type="scientific">Tolumonas auensis (strain DSM 9187 / NBRC 110442 / TA 4)</name>
    <dbReference type="NCBI Taxonomy" id="595494"/>
    <lineage>
        <taxon>Bacteria</taxon>
        <taxon>Pseudomonadati</taxon>
        <taxon>Pseudomonadota</taxon>
        <taxon>Gammaproteobacteria</taxon>
        <taxon>Aeromonadales</taxon>
        <taxon>Aeromonadaceae</taxon>
        <taxon>Tolumonas</taxon>
    </lineage>
</organism>
<evidence type="ECO:0000313" key="4">
    <source>
        <dbReference type="EMBL" id="ACQ92458.1"/>
    </source>
</evidence>
<sequence>MSEVVATQAITLSTIGVIHSPYQEKFAVPRQPGLVTAINAQLELLPPYNDPHCVRGLEEFSHLWLMFLFHENGTNEWHPTVRPPRLGGNQRVGVFASRSPFRPNPVGLSVVELKAIHQQGNRVWLELGGVDLVNGTPVIDIKPYLPFVDSLPQARGGFAPEAPVTMPVSFTEEMDIRCQKISVTHPGFKEFLQQVIAQDPRPAYRKQNDDDKIYGVRLLTFNINWQVKNGIATICAITDIG</sequence>
<dbReference type="Proteomes" id="UP000009073">
    <property type="component" value="Chromosome"/>
</dbReference>
<reference evidence="4 5" key="2">
    <citation type="journal article" date="2011" name="Stand. Genomic Sci.">
        <title>Complete genome sequence of Tolumonas auensis type strain (TA 4).</title>
        <authorList>
            <person name="Chertkov O."/>
            <person name="Copeland A."/>
            <person name="Lucas S."/>
            <person name="Lapidus A."/>
            <person name="Berry K.W."/>
            <person name="Detter J.C."/>
            <person name="Del Rio T.G."/>
            <person name="Hammon N."/>
            <person name="Dalin E."/>
            <person name="Tice H."/>
            <person name="Pitluck S."/>
            <person name="Richardson P."/>
            <person name="Bruce D."/>
            <person name="Goodwin L."/>
            <person name="Han C."/>
            <person name="Tapia R."/>
            <person name="Saunders E."/>
            <person name="Schmutz J."/>
            <person name="Brettin T."/>
            <person name="Larimer F."/>
            <person name="Land M."/>
            <person name="Hauser L."/>
            <person name="Spring S."/>
            <person name="Rohde M."/>
            <person name="Kyrpides N.C."/>
            <person name="Ivanova N."/>
            <person name="Goker M."/>
            <person name="Beller H.R."/>
            <person name="Klenk H.P."/>
            <person name="Woyke T."/>
        </authorList>
    </citation>
    <scope>NUCLEOTIDE SEQUENCE [LARGE SCALE GENOMIC DNA]</scope>
    <source>
        <strain evidence="5">DSM 9187 / TA4</strain>
    </source>
</reference>
<proteinExistence type="inferred from homology"/>
<dbReference type="RefSeq" id="WP_012729057.1">
    <property type="nucleotide sequence ID" value="NC_012691.1"/>
</dbReference>
<dbReference type="CDD" id="cd09281">
    <property type="entry name" value="UPF0066"/>
    <property type="match status" value="1"/>
</dbReference>
<dbReference type="Pfam" id="PF01980">
    <property type="entry name" value="TrmO_N"/>
    <property type="match status" value="1"/>
</dbReference>
<dbReference type="NCBIfam" id="TIGR00104">
    <property type="entry name" value="tRNA_TsaA"/>
    <property type="match status" value="1"/>
</dbReference>
<dbReference type="PROSITE" id="PS51668">
    <property type="entry name" value="TSAA_2"/>
    <property type="match status" value="1"/>
</dbReference>
<dbReference type="InterPro" id="IPR041369">
    <property type="entry name" value="TrmO_C"/>
</dbReference>
<dbReference type="InterPro" id="IPR023370">
    <property type="entry name" value="TrmO-like_N"/>
</dbReference>
<dbReference type="InterPro" id="IPR036413">
    <property type="entry name" value="YaeB-like_sf"/>
</dbReference>
<name>C4LBX9_TOLAT</name>
<dbReference type="PANTHER" id="PTHR12818:SF0">
    <property type="entry name" value="TRNA (ADENINE(37)-N6)-METHYLTRANSFERASE"/>
    <property type="match status" value="1"/>
</dbReference>
<feature type="domain" description="TsaA-like" evidence="3">
    <location>
        <begin position="12"/>
        <end position="153"/>
    </location>
</feature>
<evidence type="ECO:0000256" key="1">
    <source>
        <dbReference type="ARBA" id="ARBA00022691"/>
    </source>
</evidence>
<protein>
    <recommendedName>
        <fullName evidence="3">TsaA-like domain-containing protein</fullName>
    </recommendedName>
</protein>
<dbReference type="InterPro" id="IPR023368">
    <property type="entry name" value="UPF0066_cons_site"/>
</dbReference>
<dbReference type="OrthoDB" id="9804309at2"/>
<dbReference type="PANTHER" id="PTHR12818">
    <property type="entry name" value="TRNA (ADENINE(37)-N6)-METHYLTRANSFERASE"/>
    <property type="match status" value="1"/>
</dbReference>
<evidence type="ECO:0000256" key="2">
    <source>
        <dbReference type="ARBA" id="ARBA00033753"/>
    </source>
</evidence>
<dbReference type="Gene3D" id="2.40.30.70">
    <property type="entry name" value="YaeB-like"/>
    <property type="match status" value="1"/>
</dbReference>
<dbReference type="eggNOG" id="COG1720">
    <property type="taxonomic scope" value="Bacteria"/>
</dbReference>
<dbReference type="InterPro" id="IPR036414">
    <property type="entry name" value="YaeB_N_sf"/>
</dbReference>
<dbReference type="Gene3D" id="3.30.2310.10">
    <property type="entry name" value="YaeB-like"/>
    <property type="match status" value="1"/>
</dbReference>
<keyword evidence="5" id="KW-1185">Reference proteome</keyword>
<keyword evidence="1" id="KW-0949">S-adenosyl-L-methionine</keyword>
<dbReference type="PROSITE" id="PS01318">
    <property type="entry name" value="TSAA_1"/>
    <property type="match status" value="1"/>
</dbReference>
<dbReference type="FunFam" id="2.40.30.70:FF:000001">
    <property type="entry name" value="tRNA (N6-threonylcarbamoyladenosine(37)-N6)-methyltransferase TrmO"/>
    <property type="match status" value="1"/>
</dbReference>
<dbReference type="Pfam" id="PF18389">
    <property type="entry name" value="TrmO_C"/>
    <property type="match status" value="1"/>
</dbReference>